<gene>
    <name evidence="1" type="ORF">CPB84DRAFT_1816628</name>
</gene>
<protein>
    <submittedName>
        <fullName evidence="1">Uncharacterized protein</fullName>
    </submittedName>
</protein>
<accession>A0A9P5NFE8</accession>
<reference evidence="1" key="1">
    <citation type="submission" date="2020-11" db="EMBL/GenBank/DDBJ databases">
        <authorList>
            <consortium name="DOE Joint Genome Institute"/>
            <person name="Ahrendt S."/>
            <person name="Riley R."/>
            <person name="Andreopoulos W."/>
            <person name="LaButti K."/>
            <person name="Pangilinan J."/>
            <person name="Ruiz-duenas F.J."/>
            <person name="Barrasa J.M."/>
            <person name="Sanchez-Garcia M."/>
            <person name="Camarero S."/>
            <person name="Miyauchi S."/>
            <person name="Serrano A."/>
            <person name="Linde D."/>
            <person name="Babiker R."/>
            <person name="Drula E."/>
            <person name="Ayuso-Fernandez I."/>
            <person name="Pacheco R."/>
            <person name="Padilla G."/>
            <person name="Ferreira P."/>
            <person name="Barriuso J."/>
            <person name="Kellner H."/>
            <person name="Castanera R."/>
            <person name="Alfaro M."/>
            <person name="Ramirez L."/>
            <person name="Pisabarro A.G."/>
            <person name="Kuo A."/>
            <person name="Tritt A."/>
            <person name="Lipzen A."/>
            <person name="He G."/>
            <person name="Yan M."/>
            <person name="Ng V."/>
            <person name="Cullen D."/>
            <person name="Martin F."/>
            <person name="Rosso M.-N."/>
            <person name="Henrissat B."/>
            <person name="Hibbett D."/>
            <person name="Martinez A.T."/>
            <person name="Grigoriev I.V."/>
        </authorList>
    </citation>
    <scope>NUCLEOTIDE SEQUENCE</scope>
    <source>
        <strain evidence="1">AH 44721</strain>
    </source>
</reference>
<comment type="caution">
    <text evidence="1">The sequence shown here is derived from an EMBL/GenBank/DDBJ whole genome shotgun (WGS) entry which is preliminary data.</text>
</comment>
<dbReference type="PANTHER" id="PTHR31912">
    <property type="entry name" value="IP13529P"/>
    <property type="match status" value="1"/>
</dbReference>
<dbReference type="EMBL" id="JADNYJ010000090">
    <property type="protein sequence ID" value="KAF8887471.1"/>
    <property type="molecule type" value="Genomic_DNA"/>
</dbReference>
<dbReference type="PANTHER" id="PTHR31912:SF34">
    <property type="entry name" value="NOTOCHORD-RELATED PROTEIN"/>
    <property type="match status" value="1"/>
</dbReference>
<evidence type="ECO:0000313" key="1">
    <source>
        <dbReference type="EMBL" id="KAF8887471.1"/>
    </source>
</evidence>
<dbReference type="AlphaFoldDB" id="A0A9P5NFE8"/>
<sequence length="830" mass="94441">MWWNYDLAGSSKLFSIDEGPEEVSVWKQKEVETLLEKSGPWGGDEAWNEKESLDELDEQWDNAEQDDILKEILGNIKQSEVQELLGENNKFLWSPYHSKLEFLLDTIDSLPWLHLSGSTMKVILWLLHEIGVKNVPSFDVLRKRQCNVCDKVGVPMISWKSPKGNAFSFNDPRVILANDWNNPLDGLISEVWHGRKWQQDVDWHVLSLMYDAGNEQHFFIDEPASLHDGQMVWADAWEIALSTIDDAQSILIQACQLHNCMPDLEANNLLPQCFIDVFRDNVSGNKSKSWNMHLNIYITHRNLPWQLLNQQIHIHFLSCSPQASVPEQFEGIKKTIESMHENPVKVRDPKTGNIEHFCIFCNCEPGDNPMQSEASGHIGGNGNYPFKESNEGSHSIFQTGPPRSGKKTLQLVEQQVQAACLRVTQTVKDLQTETGIKDVYMQHWINTLINHACTLQQQNPRLSAAQVQAMLMYWVNANKSTIYNSFLTLKGFDPMIDTPIEILHTILLSIVKYIWYIAYKQWSPAHQKTYLTCLQATNTSELSALLWFPEISNLEQYLGDVEVVAANVLDIAALIDPTKIITKMNFNSIFHACSIVSNHLAPSCDIANQLAWQETVKHLLSGGWWQDKQEEWTWPGASLWHNDNKLQKHQAISWTSSAAAGAMNINDYITEAVSLCYQGLYVVARSQDQCRKGSWVFTQKSAMKPPVTGKILEILQATGASESKTYVVLGIFQLSSLRHEIFGMPTSLILPAKDILFEYNVQHDCQHAGCTASGSQNVMQEWIMTDLVEKYIEHKPIDQFIMNTHAFHNAHLLCRIVPCNLIEPIPFTED</sequence>
<keyword evidence="2" id="KW-1185">Reference proteome</keyword>
<name>A0A9P5NFE8_GYMJU</name>
<proteinExistence type="predicted"/>
<evidence type="ECO:0000313" key="2">
    <source>
        <dbReference type="Proteomes" id="UP000724874"/>
    </source>
</evidence>
<dbReference type="Proteomes" id="UP000724874">
    <property type="component" value="Unassembled WGS sequence"/>
</dbReference>
<dbReference type="OrthoDB" id="2506088at2759"/>
<organism evidence="1 2">
    <name type="scientific">Gymnopilus junonius</name>
    <name type="common">Spectacular rustgill mushroom</name>
    <name type="synonym">Gymnopilus spectabilis subsp. junonius</name>
    <dbReference type="NCBI Taxonomy" id="109634"/>
    <lineage>
        <taxon>Eukaryota</taxon>
        <taxon>Fungi</taxon>
        <taxon>Dikarya</taxon>
        <taxon>Basidiomycota</taxon>
        <taxon>Agaricomycotina</taxon>
        <taxon>Agaricomycetes</taxon>
        <taxon>Agaricomycetidae</taxon>
        <taxon>Agaricales</taxon>
        <taxon>Agaricineae</taxon>
        <taxon>Hymenogastraceae</taxon>
        <taxon>Gymnopilus</taxon>
    </lineage>
</organism>